<dbReference type="EMBL" id="SIRS01000005">
    <property type="protein sequence ID" value="TBN14484.1"/>
    <property type="molecule type" value="Genomic_DNA"/>
</dbReference>
<comment type="caution">
    <text evidence="4">The sequence shown here is derived from an EMBL/GenBank/DDBJ whole genome shotgun (WGS) entry which is preliminary data.</text>
</comment>
<evidence type="ECO:0000259" key="3">
    <source>
        <dbReference type="Pfam" id="PF18962"/>
    </source>
</evidence>
<sequence>MKLTITMYLLLMWFTSLSQTTITGSVSAEGYSLAEANIIIKNTNKGTTTSFDGNFKIKANENDTLVVSYLGYNSKEIIVENKKEIKVALEGNIALNTVEIIAYCSHRCVRMCCGGIIKQSHITTFKSDLVTEKLYPNPSKTGRFQLKLLEEYKTLNVQVFNISGQLVKSVEGKPNNKILQLDLSDMNSGMYILSLEANGKQLTTKKAIID</sequence>
<dbReference type="InterPro" id="IPR026444">
    <property type="entry name" value="Secre_tail"/>
</dbReference>
<dbReference type="Pfam" id="PF13715">
    <property type="entry name" value="CarbopepD_reg_2"/>
    <property type="match status" value="1"/>
</dbReference>
<dbReference type="InterPro" id="IPR008969">
    <property type="entry name" value="CarboxyPept-like_regulatory"/>
</dbReference>
<dbReference type="SUPFAM" id="SSF49464">
    <property type="entry name" value="Carboxypeptidase regulatory domain-like"/>
    <property type="match status" value="1"/>
</dbReference>
<proteinExistence type="predicted"/>
<dbReference type="Pfam" id="PF18962">
    <property type="entry name" value="Por_Secre_tail"/>
    <property type="match status" value="1"/>
</dbReference>
<protein>
    <submittedName>
        <fullName evidence="4">T9SS type A sorting domain-containing protein</fullName>
    </submittedName>
</protein>
<feature type="domain" description="Secretion system C-terminal sorting" evidence="3">
    <location>
        <begin position="134"/>
        <end position="209"/>
    </location>
</feature>
<evidence type="ECO:0000313" key="5">
    <source>
        <dbReference type="Proteomes" id="UP000292372"/>
    </source>
</evidence>
<evidence type="ECO:0000256" key="1">
    <source>
        <dbReference type="ARBA" id="ARBA00022729"/>
    </source>
</evidence>
<keyword evidence="1 2" id="KW-0732">Signal</keyword>
<dbReference type="Proteomes" id="UP000292372">
    <property type="component" value="Unassembled WGS sequence"/>
</dbReference>
<evidence type="ECO:0000313" key="4">
    <source>
        <dbReference type="EMBL" id="TBN14484.1"/>
    </source>
</evidence>
<name>A0A4Q9FLG6_9FLAO</name>
<reference evidence="4 5" key="1">
    <citation type="journal article" date="2015" name="Int. J. Syst. Evol. Microbiol.">
        <title>Hyunsoonleella pacifica sp. nov., isolated from seawater of South Pacific Gyre.</title>
        <authorList>
            <person name="Gao X."/>
            <person name="Zhang Z."/>
            <person name="Dai X."/>
            <person name="Zhang X.H."/>
        </authorList>
    </citation>
    <scope>NUCLEOTIDE SEQUENCE [LARGE SCALE GENOMIC DNA]</scope>
    <source>
        <strain evidence="4 5">SW033</strain>
    </source>
</reference>
<accession>A0A4Q9FLG6</accession>
<organism evidence="4 5">
    <name type="scientific">Hyunsoonleella pacifica</name>
    <dbReference type="NCBI Taxonomy" id="1080224"/>
    <lineage>
        <taxon>Bacteria</taxon>
        <taxon>Pseudomonadati</taxon>
        <taxon>Bacteroidota</taxon>
        <taxon>Flavobacteriia</taxon>
        <taxon>Flavobacteriales</taxon>
        <taxon>Flavobacteriaceae</taxon>
    </lineage>
</organism>
<feature type="signal peptide" evidence="2">
    <location>
        <begin position="1"/>
        <end position="18"/>
    </location>
</feature>
<evidence type="ECO:0000256" key="2">
    <source>
        <dbReference type="SAM" id="SignalP"/>
    </source>
</evidence>
<dbReference type="NCBIfam" id="TIGR04183">
    <property type="entry name" value="Por_Secre_tail"/>
    <property type="match status" value="1"/>
</dbReference>
<gene>
    <name evidence="4" type="ORF">EYD46_12995</name>
</gene>
<dbReference type="RefSeq" id="WP_130937605.1">
    <property type="nucleotide sequence ID" value="NZ_BMEE01000002.1"/>
</dbReference>
<dbReference type="AlphaFoldDB" id="A0A4Q9FLG6"/>
<feature type="chain" id="PRO_5020804724" evidence="2">
    <location>
        <begin position="19"/>
        <end position="210"/>
    </location>
</feature>
<dbReference type="Gene3D" id="2.60.40.1120">
    <property type="entry name" value="Carboxypeptidase-like, regulatory domain"/>
    <property type="match status" value="1"/>
</dbReference>
<dbReference type="OrthoDB" id="1139263at2"/>
<keyword evidence="5" id="KW-1185">Reference proteome</keyword>